<sequence>MPFPCDPLTNLPVKIDIEKIIAEFKPKEAERNIDEEKGPRDFLHLPDNNWVVLPSFKYQLEHLRPYLSCRNNKYLRSRYTKFLNNVPKNYVTISIYGTNINNMPKPRRMSLNGQFYGVDNKLAPIPIMDDPYSNKHNSQPK</sequence>
<dbReference type="KEGG" id="dwi:26529865"/>
<dbReference type="OrthoDB" id="7912423at2759"/>
<dbReference type="InParanoid" id="A0A0Q9WWV2"/>
<keyword evidence="2" id="KW-1185">Reference proteome</keyword>
<proteinExistence type="predicted"/>
<organism evidence="1 2">
    <name type="scientific">Drosophila willistoni</name>
    <name type="common">Fruit fly</name>
    <dbReference type="NCBI Taxonomy" id="7260"/>
    <lineage>
        <taxon>Eukaryota</taxon>
        <taxon>Metazoa</taxon>
        <taxon>Ecdysozoa</taxon>
        <taxon>Arthropoda</taxon>
        <taxon>Hexapoda</taxon>
        <taxon>Insecta</taxon>
        <taxon>Pterygota</taxon>
        <taxon>Neoptera</taxon>
        <taxon>Endopterygota</taxon>
        <taxon>Diptera</taxon>
        <taxon>Brachycera</taxon>
        <taxon>Muscomorpha</taxon>
        <taxon>Ephydroidea</taxon>
        <taxon>Drosophilidae</taxon>
        <taxon>Drosophila</taxon>
        <taxon>Sophophora</taxon>
    </lineage>
</organism>
<dbReference type="FunCoup" id="A0A0Q9WWV2">
    <property type="interactions" value="1"/>
</dbReference>
<evidence type="ECO:0000313" key="2">
    <source>
        <dbReference type="Proteomes" id="UP000007798"/>
    </source>
</evidence>
<name>A0A0Q9WWV2_DROWI</name>
<evidence type="ECO:0000313" key="1">
    <source>
        <dbReference type="EMBL" id="KRF99944.1"/>
    </source>
</evidence>
<protein>
    <submittedName>
        <fullName evidence="1">Uncharacterized protein</fullName>
    </submittedName>
</protein>
<gene>
    <name evidence="1" type="primary">Dwil\GK27863</name>
    <name evidence="1" type="ORF">Dwil_GK27863</name>
</gene>
<dbReference type="AlphaFoldDB" id="A0A0Q9WWV2"/>
<accession>A0A0Q9WWV2</accession>
<reference evidence="1 2" key="1">
    <citation type="journal article" date="2007" name="Nature">
        <title>Evolution of genes and genomes on the Drosophila phylogeny.</title>
        <authorList>
            <consortium name="Drosophila 12 Genomes Consortium"/>
            <person name="Clark A.G."/>
            <person name="Eisen M.B."/>
            <person name="Smith D.R."/>
            <person name="Bergman C.M."/>
            <person name="Oliver B."/>
            <person name="Markow T.A."/>
            <person name="Kaufman T.C."/>
            <person name="Kellis M."/>
            <person name="Gelbart W."/>
            <person name="Iyer V.N."/>
            <person name="Pollard D.A."/>
            <person name="Sackton T.B."/>
            <person name="Larracuente A.M."/>
            <person name="Singh N.D."/>
            <person name="Abad J.P."/>
            <person name="Abt D.N."/>
            <person name="Adryan B."/>
            <person name="Aguade M."/>
            <person name="Akashi H."/>
            <person name="Anderson W.W."/>
            <person name="Aquadro C.F."/>
            <person name="Ardell D.H."/>
            <person name="Arguello R."/>
            <person name="Artieri C.G."/>
            <person name="Barbash D.A."/>
            <person name="Barker D."/>
            <person name="Barsanti P."/>
            <person name="Batterham P."/>
            <person name="Batzoglou S."/>
            <person name="Begun D."/>
            <person name="Bhutkar A."/>
            <person name="Blanco E."/>
            <person name="Bosak S.A."/>
            <person name="Bradley R.K."/>
            <person name="Brand A.D."/>
            <person name="Brent M.R."/>
            <person name="Brooks A.N."/>
            <person name="Brown R.H."/>
            <person name="Butlin R.K."/>
            <person name="Caggese C."/>
            <person name="Calvi B.R."/>
            <person name="Bernardo de Carvalho A."/>
            <person name="Caspi A."/>
            <person name="Castrezana S."/>
            <person name="Celniker S.E."/>
            <person name="Chang J.L."/>
            <person name="Chapple C."/>
            <person name="Chatterji S."/>
            <person name="Chinwalla A."/>
            <person name="Civetta A."/>
            <person name="Clifton S.W."/>
            <person name="Comeron J.M."/>
            <person name="Costello J.C."/>
            <person name="Coyne J.A."/>
            <person name="Daub J."/>
            <person name="David R.G."/>
            <person name="Delcher A.L."/>
            <person name="Delehaunty K."/>
            <person name="Do C.B."/>
            <person name="Ebling H."/>
            <person name="Edwards K."/>
            <person name="Eickbush T."/>
            <person name="Evans J.D."/>
            <person name="Filipski A."/>
            <person name="Findeiss S."/>
            <person name="Freyhult E."/>
            <person name="Fulton L."/>
            <person name="Fulton R."/>
            <person name="Garcia A.C."/>
            <person name="Gardiner A."/>
            <person name="Garfield D.A."/>
            <person name="Garvin B.E."/>
            <person name="Gibson G."/>
            <person name="Gilbert D."/>
            <person name="Gnerre S."/>
            <person name="Godfrey J."/>
            <person name="Good R."/>
            <person name="Gotea V."/>
            <person name="Gravely B."/>
            <person name="Greenberg A.J."/>
            <person name="Griffiths-Jones S."/>
            <person name="Gross S."/>
            <person name="Guigo R."/>
            <person name="Gustafson E.A."/>
            <person name="Haerty W."/>
            <person name="Hahn M.W."/>
            <person name="Halligan D.L."/>
            <person name="Halpern A.L."/>
            <person name="Halter G.M."/>
            <person name="Han M.V."/>
            <person name="Heger A."/>
            <person name="Hillier L."/>
            <person name="Hinrichs A.S."/>
            <person name="Holmes I."/>
            <person name="Hoskins R.A."/>
            <person name="Hubisz M.J."/>
            <person name="Hultmark D."/>
            <person name="Huntley M.A."/>
            <person name="Jaffe D.B."/>
            <person name="Jagadeeshan S."/>
            <person name="Jeck W.R."/>
            <person name="Johnson J."/>
            <person name="Jones C.D."/>
            <person name="Jordan W.C."/>
            <person name="Karpen G.H."/>
            <person name="Kataoka E."/>
            <person name="Keightley P.D."/>
            <person name="Kheradpour P."/>
            <person name="Kirkness E.F."/>
            <person name="Koerich L.B."/>
            <person name="Kristiansen K."/>
            <person name="Kudrna D."/>
            <person name="Kulathinal R.J."/>
            <person name="Kumar S."/>
            <person name="Kwok R."/>
            <person name="Lander E."/>
            <person name="Langley C.H."/>
            <person name="Lapoint R."/>
            <person name="Lazzaro B.P."/>
            <person name="Lee S.J."/>
            <person name="Levesque L."/>
            <person name="Li R."/>
            <person name="Lin C.F."/>
            <person name="Lin M.F."/>
            <person name="Lindblad-Toh K."/>
            <person name="Llopart A."/>
            <person name="Long M."/>
            <person name="Low L."/>
            <person name="Lozovsky E."/>
            <person name="Lu J."/>
            <person name="Luo M."/>
            <person name="Machado C.A."/>
            <person name="Makalowski W."/>
            <person name="Marzo M."/>
            <person name="Matsuda M."/>
            <person name="Matzkin L."/>
            <person name="McAllister B."/>
            <person name="McBride C.S."/>
            <person name="McKernan B."/>
            <person name="McKernan K."/>
            <person name="Mendez-Lago M."/>
            <person name="Minx P."/>
            <person name="Mollenhauer M.U."/>
            <person name="Montooth K."/>
            <person name="Mount S.M."/>
            <person name="Mu X."/>
            <person name="Myers E."/>
            <person name="Negre B."/>
            <person name="Newfeld S."/>
            <person name="Nielsen R."/>
            <person name="Noor M.A."/>
            <person name="O'Grady P."/>
            <person name="Pachter L."/>
            <person name="Papaceit M."/>
            <person name="Parisi M.J."/>
            <person name="Parisi M."/>
            <person name="Parts L."/>
            <person name="Pedersen J.S."/>
            <person name="Pesole G."/>
            <person name="Phillippy A.M."/>
            <person name="Ponting C.P."/>
            <person name="Pop M."/>
            <person name="Porcelli D."/>
            <person name="Powell J.R."/>
            <person name="Prohaska S."/>
            <person name="Pruitt K."/>
            <person name="Puig M."/>
            <person name="Quesneville H."/>
            <person name="Ram K.R."/>
            <person name="Rand D."/>
            <person name="Rasmussen M.D."/>
            <person name="Reed L.K."/>
            <person name="Reenan R."/>
            <person name="Reily A."/>
            <person name="Remington K.A."/>
            <person name="Rieger T.T."/>
            <person name="Ritchie M.G."/>
            <person name="Robin C."/>
            <person name="Rogers Y.H."/>
            <person name="Rohde C."/>
            <person name="Rozas J."/>
            <person name="Rubenfield M.J."/>
            <person name="Ruiz A."/>
            <person name="Russo S."/>
            <person name="Salzberg S.L."/>
            <person name="Sanchez-Gracia A."/>
            <person name="Saranga D.J."/>
            <person name="Sato H."/>
            <person name="Schaeffer S.W."/>
            <person name="Schatz M.C."/>
            <person name="Schlenke T."/>
            <person name="Schwartz R."/>
            <person name="Segarra C."/>
            <person name="Singh R.S."/>
            <person name="Sirot L."/>
            <person name="Sirota M."/>
            <person name="Sisneros N.B."/>
            <person name="Smith C.D."/>
            <person name="Smith T.F."/>
            <person name="Spieth J."/>
            <person name="Stage D.E."/>
            <person name="Stark A."/>
            <person name="Stephan W."/>
            <person name="Strausberg R.L."/>
            <person name="Strempel S."/>
            <person name="Sturgill D."/>
            <person name="Sutton G."/>
            <person name="Sutton G.G."/>
            <person name="Tao W."/>
            <person name="Teichmann S."/>
            <person name="Tobari Y.N."/>
            <person name="Tomimura Y."/>
            <person name="Tsolas J.M."/>
            <person name="Valente V.L."/>
            <person name="Venter E."/>
            <person name="Venter J.C."/>
            <person name="Vicario S."/>
            <person name="Vieira F.G."/>
            <person name="Vilella A.J."/>
            <person name="Villasante A."/>
            <person name="Walenz B."/>
            <person name="Wang J."/>
            <person name="Wasserman M."/>
            <person name="Watts T."/>
            <person name="Wilson D."/>
            <person name="Wilson R.K."/>
            <person name="Wing R.A."/>
            <person name="Wolfner M.F."/>
            <person name="Wong A."/>
            <person name="Wong G.K."/>
            <person name="Wu C.I."/>
            <person name="Wu G."/>
            <person name="Yamamoto D."/>
            <person name="Yang H.P."/>
            <person name="Yang S.P."/>
            <person name="Yorke J.A."/>
            <person name="Yoshida K."/>
            <person name="Zdobnov E."/>
            <person name="Zhang P."/>
            <person name="Zhang Y."/>
            <person name="Zimin A.V."/>
            <person name="Baldwin J."/>
            <person name="Abdouelleil A."/>
            <person name="Abdulkadir J."/>
            <person name="Abebe A."/>
            <person name="Abera B."/>
            <person name="Abreu J."/>
            <person name="Acer S.C."/>
            <person name="Aftuck L."/>
            <person name="Alexander A."/>
            <person name="An P."/>
            <person name="Anderson E."/>
            <person name="Anderson S."/>
            <person name="Arachi H."/>
            <person name="Azer M."/>
            <person name="Bachantsang P."/>
            <person name="Barry A."/>
            <person name="Bayul T."/>
            <person name="Berlin A."/>
            <person name="Bessette D."/>
            <person name="Bloom T."/>
            <person name="Blye J."/>
            <person name="Boguslavskiy L."/>
            <person name="Bonnet C."/>
            <person name="Boukhgalter B."/>
            <person name="Bourzgui I."/>
            <person name="Brown A."/>
            <person name="Cahill P."/>
            <person name="Channer S."/>
            <person name="Cheshatsang Y."/>
            <person name="Chuda L."/>
            <person name="Citroen M."/>
            <person name="Collymore A."/>
            <person name="Cooke P."/>
            <person name="Costello M."/>
            <person name="D'Aco K."/>
            <person name="Daza R."/>
            <person name="De Haan G."/>
            <person name="DeGray S."/>
            <person name="DeMaso C."/>
            <person name="Dhargay N."/>
            <person name="Dooley K."/>
            <person name="Dooley E."/>
            <person name="Doricent M."/>
            <person name="Dorje P."/>
            <person name="Dorjee K."/>
            <person name="Dupes A."/>
            <person name="Elong R."/>
            <person name="Falk J."/>
            <person name="Farina A."/>
            <person name="Faro S."/>
            <person name="Ferguson D."/>
            <person name="Fisher S."/>
            <person name="Foley C.D."/>
            <person name="Franke A."/>
            <person name="Friedrich D."/>
            <person name="Gadbois L."/>
            <person name="Gearin G."/>
            <person name="Gearin C.R."/>
            <person name="Giannoukos G."/>
            <person name="Goode T."/>
            <person name="Graham J."/>
            <person name="Grandbois E."/>
            <person name="Grewal S."/>
            <person name="Gyaltsen K."/>
            <person name="Hafez N."/>
            <person name="Hagos B."/>
            <person name="Hall J."/>
            <person name="Henson C."/>
            <person name="Hollinger A."/>
            <person name="Honan T."/>
            <person name="Huard M.D."/>
            <person name="Hughes L."/>
            <person name="Hurhula B."/>
            <person name="Husby M.E."/>
            <person name="Kamat A."/>
            <person name="Kanga B."/>
            <person name="Kashin S."/>
            <person name="Khazanovich D."/>
            <person name="Kisner P."/>
            <person name="Lance K."/>
            <person name="Lara M."/>
            <person name="Lee W."/>
            <person name="Lennon N."/>
            <person name="Letendre F."/>
            <person name="LeVine R."/>
            <person name="Lipovsky A."/>
            <person name="Liu X."/>
            <person name="Liu J."/>
            <person name="Liu S."/>
            <person name="Lokyitsang T."/>
            <person name="Lokyitsang Y."/>
            <person name="Lubonja R."/>
            <person name="Lui A."/>
            <person name="MacDonald P."/>
            <person name="Magnisalis V."/>
            <person name="Maru K."/>
            <person name="Matthews C."/>
            <person name="McCusker W."/>
            <person name="McDonough S."/>
            <person name="Mehta T."/>
            <person name="Meldrim J."/>
            <person name="Meneus L."/>
            <person name="Mihai O."/>
            <person name="Mihalev A."/>
            <person name="Mihova T."/>
            <person name="Mittelman R."/>
            <person name="Mlenga V."/>
            <person name="Montmayeur A."/>
            <person name="Mulrain L."/>
            <person name="Navidi A."/>
            <person name="Naylor J."/>
            <person name="Negash T."/>
            <person name="Nguyen T."/>
            <person name="Nguyen N."/>
            <person name="Nicol R."/>
            <person name="Norbu C."/>
            <person name="Norbu N."/>
            <person name="Novod N."/>
            <person name="O'Neill B."/>
            <person name="Osman S."/>
            <person name="Markiewicz E."/>
            <person name="Oyono O.L."/>
            <person name="Patti C."/>
            <person name="Phunkhang P."/>
            <person name="Pierre F."/>
            <person name="Priest M."/>
            <person name="Raghuraman S."/>
            <person name="Rege F."/>
            <person name="Reyes R."/>
            <person name="Rise C."/>
            <person name="Rogov P."/>
            <person name="Ross K."/>
            <person name="Ryan E."/>
            <person name="Settipalli S."/>
            <person name="Shea T."/>
            <person name="Sherpa N."/>
            <person name="Shi L."/>
            <person name="Shih D."/>
            <person name="Sparrow T."/>
            <person name="Spaulding J."/>
            <person name="Stalker J."/>
            <person name="Stange-Thomann N."/>
            <person name="Stavropoulos S."/>
            <person name="Stone C."/>
            <person name="Strader C."/>
            <person name="Tesfaye S."/>
            <person name="Thomson T."/>
            <person name="Thoulutsang Y."/>
            <person name="Thoulutsang D."/>
            <person name="Topham K."/>
            <person name="Topping I."/>
            <person name="Tsamla T."/>
            <person name="Vassiliev H."/>
            <person name="Vo A."/>
            <person name="Wangchuk T."/>
            <person name="Wangdi T."/>
            <person name="Weiand M."/>
            <person name="Wilkinson J."/>
            <person name="Wilson A."/>
            <person name="Yadav S."/>
            <person name="Young G."/>
            <person name="Yu Q."/>
            <person name="Zembek L."/>
            <person name="Zhong D."/>
            <person name="Zimmer A."/>
            <person name="Zwirko Z."/>
            <person name="Jaffe D.B."/>
            <person name="Alvarez P."/>
            <person name="Brockman W."/>
            <person name="Butler J."/>
            <person name="Chin C."/>
            <person name="Gnerre S."/>
            <person name="Grabherr M."/>
            <person name="Kleber M."/>
            <person name="Mauceli E."/>
            <person name="MacCallum I."/>
        </authorList>
    </citation>
    <scope>NUCLEOTIDE SEQUENCE [LARGE SCALE GENOMIC DNA]</scope>
    <source>
        <strain evidence="2">Tucson 14030-0811.24</strain>
    </source>
</reference>
<dbReference type="EMBL" id="CH964272">
    <property type="protein sequence ID" value="KRF99944.1"/>
    <property type="molecule type" value="Genomic_DNA"/>
</dbReference>
<dbReference type="Proteomes" id="UP000007798">
    <property type="component" value="Unassembled WGS sequence"/>
</dbReference>